<name>R8MPA5_BACCX</name>
<reference evidence="2" key="1">
    <citation type="submission" date="2012-12" db="EMBL/GenBank/DDBJ databases">
        <title>The genome sequence of Bacillus cereus VD146.</title>
        <authorList>
            <consortium name="The Broad Institute Genome Sequencing Platform"/>
            <consortium name="The Broad Institute Genome Sequencing Center for Infectious Disease"/>
            <person name="Feldgarden M."/>
            <person name="Van der Auwera G.A."/>
            <person name="Mahillon J."/>
            <person name="Duprez V."/>
            <person name="Timmery S."/>
            <person name="Mattelet C."/>
            <person name="Dierick K."/>
            <person name="Sun M."/>
            <person name="Yu Z."/>
            <person name="Zhu L."/>
            <person name="Hu X."/>
            <person name="Shank E.B."/>
            <person name="Swiecicka I."/>
            <person name="Hansen B.M."/>
            <person name="Andrup L."/>
            <person name="Walker B."/>
            <person name="Young S.K."/>
            <person name="Zeng Q."/>
            <person name="Gargeya S."/>
            <person name="Fitzgerald M."/>
            <person name="Haas B."/>
            <person name="Abouelleil A."/>
            <person name="Alvarado L."/>
            <person name="Arachchi H.M."/>
            <person name="Berlin A.M."/>
            <person name="Chapman S.B."/>
            <person name="Dewar J."/>
            <person name="Goldberg J."/>
            <person name="Griggs A."/>
            <person name="Gujja S."/>
            <person name="Hansen M."/>
            <person name="Howarth C."/>
            <person name="Imamovic A."/>
            <person name="Larimer J."/>
            <person name="McCowan C."/>
            <person name="Murphy C."/>
            <person name="Neiman D."/>
            <person name="Pearson M."/>
            <person name="Priest M."/>
            <person name="Roberts A."/>
            <person name="Saif S."/>
            <person name="Shea T."/>
            <person name="Sisk P."/>
            <person name="Sykes S."/>
            <person name="Wortman J."/>
            <person name="Nusbaum C."/>
            <person name="Birren B."/>
        </authorList>
    </citation>
    <scope>NUCLEOTIDE SEQUENCE [LARGE SCALE GENOMIC DNA]</scope>
    <source>
        <strain evidence="2">VD146</strain>
    </source>
</reference>
<dbReference type="PATRIC" id="fig|1053236.3.peg.4384"/>
<dbReference type="HOGENOM" id="CLU_1418931_0_0_9"/>
<evidence type="ECO:0000313" key="1">
    <source>
        <dbReference type="EMBL" id="EOP36200.1"/>
    </source>
</evidence>
<dbReference type="EMBL" id="AHFE01000054">
    <property type="protein sequence ID" value="EOP36200.1"/>
    <property type="molecule type" value="Genomic_DNA"/>
</dbReference>
<evidence type="ECO:0008006" key="3">
    <source>
        <dbReference type="Google" id="ProtNLM"/>
    </source>
</evidence>
<dbReference type="RefSeq" id="WP_016120713.1">
    <property type="nucleotide sequence ID" value="NZ_KB976677.1"/>
</dbReference>
<organism evidence="1 2">
    <name type="scientific">Bacillus cereus (strain VD146)</name>
    <dbReference type="NCBI Taxonomy" id="1053236"/>
    <lineage>
        <taxon>Bacteria</taxon>
        <taxon>Bacillati</taxon>
        <taxon>Bacillota</taxon>
        <taxon>Bacilli</taxon>
        <taxon>Bacillales</taxon>
        <taxon>Bacillaceae</taxon>
        <taxon>Bacillus</taxon>
        <taxon>Bacillus cereus group</taxon>
    </lineage>
</organism>
<dbReference type="AlphaFoldDB" id="R8MPA5"/>
<accession>R8MPA5</accession>
<comment type="caution">
    <text evidence="1">The sequence shown here is derived from an EMBL/GenBank/DDBJ whole genome shotgun (WGS) entry which is preliminary data.</text>
</comment>
<proteinExistence type="predicted"/>
<dbReference type="SUPFAM" id="SSF56399">
    <property type="entry name" value="ADP-ribosylation"/>
    <property type="match status" value="1"/>
</dbReference>
<dbReference type="Gene3D" id="3.20.170.10">
    <property type="entry name" value="ADP-ribosylation domain"/>
    <property type="match status" value="1"/>
</dbReference>
<dbReference type="Pfam" id="PF10386">
    <property type="entry name" value="DUF2441"/>
    <property type="match status" value="1"/>
</dbReference>
<dbReference type="Proteomes" id="UP000014020">
    <property type="component" value="Unassembled WGS sequence"/>
</dbReference>
<evidence type="ECO:0000313" key="2">
    <source>
        <dbReference type="Proteomes" id="UP000014020"/>
    </source>
</evidence>
<sequence>MGNFEKTKLYHIRNTNANSKLVIGQLLHAGQEYNPFYGVYEKKEIEKITMDPNYLLGLTTYYWHFARESTLEEVRREHFPSLPSRQKCLYVTSPENLNYWLETFKHTECQVVEVQIMGKLFKCDASLIEGNPKALSRVRNNAMRYWKGEIVNKEKVEYLVEGEVKVVHILNKKEINSITKKSGRVMTGFWQ</sequence>
<dbReference type="InterPro" id="IPR018840">
    <property type="entry name" value="DUF2441"/>
</dbReference>
<gene>
    <name evidence="1" type="ORF">IK1_02947</name>
</gene>
<protein>
    <recommendedName>
        <fullName evidence="3">DUF2441 domain-containing protein</fullName>
    </recommendedName>
</protein>